<protein>
    <recommendedName>
        <fullName evidence="2">Coenzyme PQQ synthesis protein D</fullName>
    </recommendedName>
</protein>
<comment type="caution">
    <text evidence="1">The sequence shown here is derived from an EMBL/GenBank/DDBJ whole genome shotgun (WGS) entry which is preliminary data.</text>
</comment>
<dbReference type="AlphaFoldDB" id="A0A645DDN8"/>
<evidence type="ECO:0008006" key="2">
    <source>
        <dbReference type="Google" id="ProtNLM"/>
    </source>
</evidence>
<name>A0A645DDN8_9ZZZZ</name>
<dbReference type="EMBL" id="VSSQ01035036">
    <property type="protein sequence ID" value="MPM87148.1"/>
    <property type="molecule type" value="Genomic_DNA"/>
</dbReference>
<dbReference type="Pfam" id="PF05402">
    <property type="entry name" value="PqqD"/>
    <property type="match status" value="1"/>
</dbReference>
<organism evidence="1">
    <name type="scientific">bioreactor metagenome</name>
    <dbReference type="NCBI Taxonomy" id="1076179"/>
    <lineage>
        <taxon>unclassified sequences</taxon>
        <taxon>metagenomes</taxon>
        <taxon>ecological metagenomes</taxon>
    </lineage>
</organism>
<sequence>MKELSTNQKNINKKTLKKQVNILELTPVQLLNYEYRQDGQIDVLVPRFKYAFFQKMIPKTRSPYIRANLDEIGTVTWELIDGKRKVYEIADILKERFQDKINPAYERLSLFIQKMNTNKFITFIEFMEK</sequence>
<proteinExistence type="predicted"/>
<reference evidence="1" key="1">
    <citation type="submission" date="2019-08" db="EMBL/GenBank/DDBJ databases">
        <authorList>
            <person name="Kucharzyk K."/>
            <person name="Murdoch R.W."/>
            <person name="Higgins S."/>
            <person name="Loffler F."/>
        </authorList>
    </citation>
    <scope>NUCLEOTIDE SEQUENCE</scope>
</reference>
<accession>A0A645DDN8</accession>
<gene>
    <name evidence="1" type="ORF">SDC9_134242</name>
</gene>
<evidence type="ECO:0000313" key="1">
    <source>
        <dbReference type="EMBL" id="MPM87148.1"/>
    </source>
</evidence>
<dbReference type="Gene3D" id="1.10.10.1150">
    <property type="entry name" value="Coenzyme PQQ synthesis protein D (PqqD)"/>
    <property type="match status" value="1"/>
</dbReference>
<dbReference type="InterPro" id="IPR008792">
    <property type="entry name" value="PQQD"/>
</dbReference>
<dbReference type="InterPro" id="IPR041881">
    <property type="entry name" value="PqqD_sf"/>
</dbReference>